<name>A0A8E6PLK4_9CAUD</name>
<protein>
    <submittedName>
        <fullName evidence="1">Uncharacterized protein</fullName>
    </submittedName>
</protein>
<dbReference type="Proteomes" id="UP000682369">
    <property type="component" value="Segment"/>
</dbReference>
<reference evidence="1" key="1">
    <citation type="submission" date="2021-04" db="EMBL/GenBank/DDBJ databases">
        <authorList>
            <person name="Han K."/>
            <person name="Tian F."/>
            <person name="Li F."/>
            <person name="Tong Y."/>
        </authorList>
    </citation>
    <scope>NUCLEOTIDE SEQUENCE</scope>
</reference>
<dbReference type="EMBL" id="MW960043">
    <property type="protein sequence ID" value="QVR48648.1"/>
    <property type="molecule type" value="Genomic_DNA"/>
</dbReference>
<keyword evidence="2" id="KW-1185">Reference proteome</keyword>
<evidence type="ECO:0000313" key="1">
    <source>
        <dbReference type="EMBL" id="QVR48648.1"/>
    </source>
</evidence>
<sequence length="71" mass="7833">MATIKAKLPFEQGTQVKLKVAVDVFPVGTQAYVCDYFYHVDTLLCRVRVPDDSDLASFDLLVDPATALEAL</sequence>
<organism evidence="1 2">
    <name type="scientific">Stenotrophomonas phage BUCT609</name>
    <dbReference type="NCBI Taxonomy" id="2834250"/>
    <lineage>
        <taxon>Viruses</taxon>
        <taxon>Duplodnaviria</taxon>
        <taxon>Heunggongvirae</taxon>
        <taxon>Uroviricota</taxon>
        <taxon>Caudoviricetes</taxon>
        <taxon>Autographivirales</taxon>
        <taxon>Autonotataviridae</taxon>
        <taxon>Gujervirinae</taxon>
        <taxon>Maltophvirus</taxon>
        <taxon>Maltophvirus BUCT609</taxon>
    </lineage>
</organism>
<accession>A0A8E6PLK4</accession>
<proteinExistence type="predicted"/>
<evidence type="ECO:0000313" key="2">
    <source>
        <dbReference type="Proteomes" id="UP000682369"/>
    </source>
</evidence>